<organism evidence="1 2">
    <name type="scientific">Mandrillus leucophaeus</name>
    <name type="common">Drill</name>
    <name type="synonym">Papio leucophaeus</name>
    <dbReference type="NCBI Taxonomy" id="9568"/>
    <lineage>
        <taxon>Eukaryota</taxon>
        <taxon>Metazoa</taxon>
        <taxon>Chordata</taxon>
        <taxon>Craniata</taxon>
        <taxon>Vertebrata</taxon>
        <taxon>Euteleostomi</taxon>
        <taxon>Mammalia</taxon>
        <taxon>Eutheria</taxon>
        <taxon>Euarchontoglires</taxon>
        <taxon>Primates</taxon>
        <taxon>Haplorrhini</taxon>
        <taxon>Catarrhini</taxon>
        <taxon>Cercopithecidae</taxon>
        <taxon>Cercopithecinae</taxon>
        <taxon>Mandrillus</taxon>
    </lineage>
</organism>
<evidence type="ECO:0000313" key="1">
    <source>
        <dbReference type="Ensembl" id="ENSMLEP00000004996.1"/>
    </source>
</evidence>
<accession>A0A2K5XNX0</accession>
<sequence>MQSEYFQQCFLQTRAGQTFMFTGHICCNAKHIWQAVHHQDTSYDSRSQKVSVELVGLLHVKTVFHRH</sequence>
<name>A0A2K5XNX0_MANLE</name>
<dbReference type="Proteomes" id="UP000233140">
    <property type="component" value="Unassembled WGS sequence"/>
</dbReference>
<dbReference type="OMA" id="ICCNAKH"/>
<dbReference type="AlphaFoldDB" id="A0A2K5XNX0"/>
<dbReference type="Ensembl" id="ENSMLET00000024704.1">
    <property type="protein sequence ID" value="ENSMLEP00000004996.1"/>
    <property type="gene ID" value="ENSMLEG00000022664.1"/>
</dbReference>
<reference evidence="1" key="2">
    <citation type="submission" date="2025-09" db="UniProtKB">
        <authorList>
            <consortium name="Ensembl"/>
        </authorList>
    </citation>
    <scope>IDENTIFICATION</scope>
</reference>
<evidence type="ECO:0000313" key="2">
    <source>
        <dbReference type="Proteomes" id="UP000233140"/>
    </source>
</evidence>
<dbReference type="GeneTree" id="ENSGT00910000147006"/>
<keyword evidence="2" id="KW-1185">Reference proteome</keyword>
<protein>
    <submittedName>
        <fullName evidence="1">Uncharacterized protein</fullName>
    </submittedName>
</protein>
<reference evidence="1" key="1">
    <citation type="submission" date="2025-08" db="UniProtKB">
        <authorList>
            <consortium name="Ensembl"/>
        </authorList>
    </citation>
    <scope>IDENTIFICATION</scope>
</reference>
<proteinExistence type="predicted"/>